<keyword evidence="2" id="KW-1185">Reference proteome</keyword>
<name>A0ACC1JSW5_9FUNG</name>
<organism evidence="1 2">
    <name type="scientific">Coemansia linderi</name>
    <dbReference type="NCBI Taxonomy" id="2663919"/>
    <lineage>
        <taxon>Eukaryota</taxon>
        <taxon>Fungi</taxon>
        <taxon>Fungi incertae sedis</taxon>
        <taxon>Zoopagomycota</taxon>
        <taxon>Kickxellomycotina</taxon>
        <taxon>Kickxellomycetes</taxon>
        <taxon>Kickxellales</taxon>
        <taxon>Kickxellaceae</taxon>
        <taxon>Coemansia</taxon>
    </lineage>
</organism>
<comment type="caution">
    <text evidence="1">The sequence shown here is derived from an EMBL/GenBank/DDBJ whole genome shotgun (WGS) entry which is preliminary data.</text>
</comment>
<sequence length="107" mass="11499">MASSTVISTEGQTDAAGGAHLIVVSNRLPVTLEQKGSDWSFKLSSGGLVSALSGLKREMSFTWVGWPGKDFGAEDRTKIDSLLQENSCSAVYLDDETAEQYYNGFAN</sequence>
<gene>
    <name evidence="1" type="primary">TPS1_2</name>
    <name evidence="1" type="ORF">GGI18_005918</name>
</gene>
<dbReference type="Proteomes" id="UP001140066">
    <property type="component" value="Unassembled WGS sequence"/>
</dbReference>
<feature type="non-terminal residue" evidence="1">
    <location>
        <position position="107"/>
    </location>
</feature>
<accession>A0ACC1JSW5</accession>
<reference evidence="1" key="1">
    <citation type="submission" date="2022-07" db="EMBL/GenBank/DDBJ databases">
        <title>Phylogenomic reconstructions and comparative analyses of Kickxellomycotina fungi.</title>
        <authorList>
            <person name="Reynolds N.K."/>
            <person name="Stajich J.E."/>
            <person name="Barry K."/>
            <person name="Grigoriev I.V."/>
            <person name="Crous P."/>
            <person name="Smith M.E."/>
        </authorList>
    </citation>
    <scope>NUCLEOTIDE SEQUENCE</scope>
    <source>
        <strain evidence="1">BCRC 34191</strain>
    </source>
</reference>
<proteinExistence type="predicted"/>
<evidence type="ECO:0000313" key="2">
    <source>
        <dbReference type="Proteomes" id="UP001140066"/>
    </source>
</evidence>
<dbReference type="EMBL" id="JANBUK010003591">
    <property type="protein sequence ID" value="KAJ2766869.1"/>
    <property type="molecule type" value="Genomic_DNA"/>
</dbReference>
<evidence type="ECO:0000313" key="1">
    <source>
        <dbReference type="EMBL" id="KAJ2766869.1"/>
    </source>
</evidence>
<protein>
    <submittedName>
        <fullName evidence="1">Trehalose-6-P synthase/phosphatase complex synthase subunit</fullName>
    </submittedName>
</protein>